<proteinExistence type="predicted"/>
<reference evidence="1 2" key="1">
    <citation type="submission" date="2019-12" db="EMBL/GenBank/DDBJ databases">
        <title>Chromosome-level assembly of the Caenorhabditis remanei genome.</title>
        <authorList>
            <person name="Teterina A.A."/>
            <person name="Willis J.H."/>
            <person name="Phillips P.C."/>
        </authorList>
    </citation>
    <scope>NUCLEOTIDE SEQUENCE [LARGE SCALE GENOMIC DNA]</scope>
    <source>
        <strain evidence="1 2">PX506</strain>
        <tissue evidence="1">Whole organism</tissue>
    </source>
</reference>
<dbReference type="CTD" id="9824467"/>
<comment type="caution">
    <text evidence="1">The sequence shown here is derived from an EMBL/GenBank/DDBJ whole genome shotgun (WGS) entry which is preliminary data.</text>
</comment>
<dbReference type="GeneID" id="9824467"/>
<protein>
    <recommendedName>
        <fullName evidence="3">F-box associated domain-containing protein</fullName>
    </recommendedName>
</protein>
<evidence type="ECO:0000313" key="1">
    <source>
        <dbReference type="EMBL" id="KAF1752071.1"/>
    </source>
</evidence>
<organism evidence="1 2">
    <name type="scientific">Caenorhabditis remanei</name>
    <name type="common">Caenorhabditis vulgaris</name>
    <dbReference type="NCBI Taxonomy" id="31234"/>
    <lineage>
        <taxon>Eukaryota</taxon>
        <taxon>Metazoa</taxon>
        <taxon>Ecdysozoa</taxon>
        <taxon>Nematoda</taxon>
        <taxon>Chromadorea</taxon>
        <taxon>Rhabditida</taxon>
        <taxon>Rhabditina</taxon>
        <taxon>Rhabditomorpha</taxon>
        <taxon>Rhabditoidea</taxon>
        <taxon>Rhabditidae</taxon>
        <taxon>Peloderinae</taxon>
        <taxon>Caenorhabditis</taxon>
    </lineage>
</organism>
<dbReference type="PANTHER" id="PTHR21503">
    <property type="entry name" value="F-BOX-CONTAINING HYPOTHETICAL PROTEIN C.ELEGANS"/>
    <property type="match status" value="1"/>
</dbReference>
<evidence type="ECO:0000313" key="2">
    <source>
        <dbReference type="Proteomes" id="UP000483820"/>
    </source>
</evidence>
<dbReference type="AlphaFoldDB" id="A0A6A5GBH4"/>
<dbReference type="Proteomes" id="UP000483820">
    <property type="component" value="Chromosome V"/>
</dbReference>
<dbReference type="PANTHER" id="PTHR21503:SF8">
    <property type="entry name" value="F-BOX ASSOCIATED DOMAIN-CONTAINING PROTEIN-RELATED"/>
    <property type="match status" value="1"/>
</dbReference>
<evidence type="ECO:0008006" key="3">
    <source>
        <dbReference type="Google" id="ProtNLM"/>
    </source>
</evidence>
<name>A0A6A5GBH4_CAERE</name>
<dbReference type="EMBL" id="WUAV01000005">
    <property type="protein sequence ID" value="KAF1752071.1"/>
    <property type="molecule type" value="Genomic_DNA"/>
</dbReference>
<accession>A0A6A5GBH4</accession>
<dbReference type="RefSeq" id="XP_053581568.1">
    <property type="nucleotide sequence ID" value="XM_053732655.1"/>
</dbReference>
<dbReference type="KEGG" id="crq:GCK72_018625"/>
<gene>
    <name evidence="1" type="ORF">GCK72_018625</name>
</gene>
<sequence>MILLRILRILLPDFRNFHHVHHDLLLVQIQCPCALCGHLNENNVWMNAPSFSRSSRGVPNSPKMLDVCQYPSCEFLPLDLGTLGIPRPSEQYRPSFPRHHVSLEPNHEVLARAPCSQFHYHGFHNFLGDSENMVLVALSRSVVQNCIGQLDDDHCDHDQQNDYHHNHDQLDDVLLDGNQSGHLLDPYLVEPRFIHLPFLTPNPKFNIEKLRYTVLQSRFAVRVSEDNYRYIHVISIDFVEEFSDQGKNSYWFRIGDINIKAKYSRDPEGKCKLEVCRPCRKTLQRMFQQEFERLFRRSPVFTIHTYAHQTLDASISKCEDIRLNGDVDKAELIESILSKFTGVKNICLCSTVSDPFTSNSTIFNVETLIVTKCEPVMINALLSEFTGRHLVLGGAEFDLSKIESFLIRWMSNEAFHNLETIEIYARSAFFDFDRILDNIHTQPFDPSKRPAVYSNSSRWFMYYDNKDFNCSEWVDIERHGDKKLASIQVSFHEIRFVVWN</sequence>